<sequence length="274" mass="31010">MCTIIPIEVCHLLLGRRWQFDHRSIHDGAKNTHSFLYNGRKLILEPLKPPDIETTMCTTFLAEARESGMFFSLTSHEKNKYAKKPKIETTSPVQAAPSTTMDIHDASSFMPVMAYSTSSSTEDLFVGEGGNMELNCVGWDSPPIFYVCPEEDHDSFLDTPPIFDEYRADESEFCVTTPSLSGNLFVEYADPVWEDFDINYTRLFSYVHLKLQLKVCVFAVLGCGSIPIEQKNHDGDFANLHTLWCILILGSGDRLATNSIILKEQLSRSKEKYK</sequence>
<keyword evidence="2" id="KW-1185">Reference proteome</keyword>
<proteinExistence type="predicted"/>
<dbReference type="Proteomes" id="UP000631114">
    <property type="component" value="Unassembled WGS sequence"/>
</dbReference>
<protein>
    <submittedName>
        <fullName evidence="1">Uncharacterized protein</fullName>
    </submittedName>
</protein>
<evidence type="ECO:0000313" key="1">
    <source>
        <dbReference type="EMBL" id="KAF9618679.1"/>
    </source>
</evidence>
<name>A0A835IK90_9MAGN</name>
<dbReference type="AlphaFoldDB" id="A0A835IK90"/>
<gene>
    <name evidence="1" type="ORF">IFM89_002374</name>
</gene>
<reference evidence="1 2" key="1">
    <citation type="submission" date="2020-10" db="EMBL/GenBank/DDBJ databases">
        <title>The Coptis chinensis genome and diversification of protoberbering-type alkaloids.</title>
        <authorList>
            <person name="Wang B."/>
            <person name="Shu S."/>
            <person name="Song C."/>
            <person name="Liu Y."/>
        </authorList>
    </citation>
    <scope>NUCLEOTIDE SEQUENCE [LARGE SCALE GENOMIC DNA]</scope>
    <source>
        <strain evidence="1">HL-2020</strain>
        <tissue evidence="1">Leaf</tissue>
    </source>
</reference>
<accession>A0A835IK90</accession>
<evidence type="ECO:0000313" key="2">
    <source>
        <dbReference type="Proteomes" id="UP000631114"/>
    </source>
</evidence>
<comment type="caution">
    <text evidence="1">The sequence shown here is derived from an EMBL/GenBank/DDBJ whole genome shotgun (WGS) entry which is preliminary data.</text>
</comment>
<dbReference type="EMBL" id="JADFTS010000002">
    <property type="protein sequence ID" value="KAF9618679.1"/>
    <property type="molecule type" value="Genomic_DNA"/>
</dbReference>
<organism evidence="1 2">
    <name type="scientific">Coptis chinensis</name>
    <dbReference type="NCBI Taxonomy" id="261450"/>
    <lineage>
        <taxon>Eukaryota</taxon>
        <taxon>Viridiplantae</taxon>
        <taxon>Streptophyta</taxon>
        <taxon>Embryophyta</taxon>
        <taxon>Tracheophyta</taxon>
        <taxon>Spermatophyta</taxon>
        <taxon>Magnoliopsida</taxon>
        <taxon>Ranunculales</taxon>
        <taxon>Ranunculaceae</taxon>
        <taxon>Coptidoideae</taxon>
        <taxon>Coptis</taxon>
    </lineage>
</organism>
<dbReference type="OrthoDB" id="1934635at2759"/>